<dbReference type="PANTHER" id="PTHR30537:SF5">
    <property type="entry name" value="HTH-TYPE TRANSCRIPTIONAL ACTIVATOR TTDR-RELATED"/>
    <property type="match status" value="1"/>
</dbReference>
<dbReference type="GO" id="GO:0043565">
    <property type="term" value="F:sequence-specific DNA binding"/>
    <property type="evidence" value="ECO:0007669"/>
    <property type="project" value="TreeGrafter"/>
</dbReference>
<dbReference type="RefSeq" id="WP_235066238.1">
    <property type="nucleotide sequence ID" value="NZ_JAKFGM010000001.1"/>
</dbReference>
<dbReference type="EMBL" id="JAKFGM010000001">
    <property type="protein sequence ID" value="MCF2513739.1"/>
    <property type="molecule type" value="Genomic_DNA"/>
</dbReference>
<organism evidence="6 7">
    <name type="scientific">Sphingomonas cremea</name>
    <dbReference type="NCBI Taxonomy" id="2904799"/>
    <lineage>
        <taxon>Bacteria</taxon>
        <taxon>Pseudomonadati</taxon>
        <taxon>Pseudomonadota</taxon>
        <taxon>Alphaproteobacteria</taxon>
        <taxon>Sphingomonadales</taxon>
        <taxon>Sphingomonadaceae</taxon>
        <taxon>Sphingomonas</taxon>
    </lineage>
</organism>
<dbReference type="AlphaFoldDB" id="A0A9X1QLT5"/>
<dbReference type="FunFam" id="1.10.10.10:FF:000001">
    <property type="entry name" value="LysR family transcriptional regulator"/>
    <property type="match status" value="1"/>
</dbReference>
<keyword evidence="7" id="KW-1185">Reference proteome</keyword>
<accession>A0A9X1QLT5</accession>
<dbReference type="GO" id="GO:0006351">
    <property type="term" value="P:DNA-templated transcription"/>
    <property type="evidence" value="ECO:0007669"/>
    <property type="project" value="TreeGrafter"/>
</dbReference>
<keyword evidence="4" id="KW-0804">Transcription</keyword>
<feature type="domain" description="HTH lysR-type" evidence="5">
    <location>
        <begin position="1"/>
        <end position="54"/>
    </location>
</feature>
<protein>
    <submittedName>
        <fullName evidence="6">LysR family transcriptional regulator</fullName>
    </submittedName>
</protein>
<evidence type="ECO:0000313" key="6">
    <source>
        <dbReference type="EMBL" id="MCF2513739.1"/>
    </source>
</evidence>
<sequence length="300" mass="31894">MLRTFVAVADHASFAEAARRLRISPTATSRAVAALEASLGTMLVRRTTRSVRMTAEGAAYLERCRAALADLDEAALTLRGEAATPGGTLVVTAPVTFGRLHIVPIVTALLRAHSTLRVELTLVDRVVRLVDEGIDVAVRIGDLSDSALYALKVAEVRRVLVASPVYLKLHPGPANVAGLHDHSLISFNELDRAREWRFGPSGKPAIRVEPRLTVNAADAAISAAVDGLGIAHVLSYQALDAISSGQLVTLLDDFAPPAIPVHLVYQANRRTSVNVRAFNDAARLHFGRLDLTGGSVVASG</sequence>
<evidence type="ECO:0000256" key="2">
    <source>
        <dbReference type="ARBA" id="ARBA00023015"/>
    </source>
</evidence>
<dbReference type="GO" id="GO:0003700">
    <property type="term" value="F:DNA-binding transcription factor activity"/>
    <property type="evidence" value="ECO:0007669"/>
    <property type="project" value="InterPro"/>
</dbReference>
<comment type="caution">
    <text evidence="6">The sequence shown here is derived from an EMBL/GenBank/DDBJ whole genome shotgun (WGS) entry which is preliminary data.</text>
</comment>
<dbReference type="InterPro" id="IPR000847">
    <property type="entry name" value="LysR_HTH_N"/>
</dbReference>
<dbReference type="InterPro" id="IPR036388">
    <property type="entry name" value="WH-like_DNA-bd_sf"/>
</dbReference>
<dbReference type="PROSITE" id="PS50931">
    <property type="entry name" value="HTH_LYSR"/>
    <property type="match status" value="1"/>
</dbReference>
<keyword evidence="3" id="KW-0238">DNA-binding</keyword>
<dbReference type="Pfam" id="PF03466">
    <property type="entry name" value="LysR_substrate"/>
    <property type="match status" value="1"/>
</dbReference>
<dbReference type="PANTHER" id="PTHR30537">
    <property type="entry name" value="HTH-TYPE TRANSCRIPTIONAL REGULATOR"/>
    <property type="match status" value="1"/>
</dbReference>
<dbReference type="Proteomes" id="UP001139410">
    <property type="component" value="Unassembled WGS sequence"/>
</dbReference>
<evidence type="ECO:0000256" key="4">
    <source>
        <dbReference type="ARBA" id="ARBA00023163"/>
    </source>
</evidence>
<dbReference type="Pfam" id="PF00126">
    <property type="entry name" value="HTH_1"/>
    <property type="match status" value="1"/>
</dbReference>
<comment type="similarity">
    <text evidence="1">Belongs to the LysR transcriptional regulatory family.</text>
</comment>
<dbReference type="InterPro" id="IPR005119">
    <property type="entry name" value="LysR_subst-bd"/>
</dbReference>
<evidence type="ECO:0000313" key="7">
    <source>
        <dbReference type="Proteomes" id="UP001139410"/>
    </source>
</evidence>
<dbReference type="InterPro" id="IPR058163">
    <property type="entry name" value="LysR-type_TF_proteobact-type"/>
</dbReference>
<evidence type="ECO:0000256" key="3">
    <source>
        <dbReference type="ARBA" id="ARBA00023125"/>
    </source>
</evidence>
<dbReference type="InterPro" id="IPR036390">
    <property type="entry name" value="WH_DNA-bd_sf"/>
</dbReference>
<reference evidence="6" key="1">
    <citation type="submission" date="2022-01" db="EMBL/GenBank/DDBJ databases">
        <authorList>
            <person name="Jo J.-H."/>
            <person name="Im W.-T."/>
        </authorList>
    </citation>
    <scope>NUCLEOTIDE SEQUENCE</scope>
    <source>
        <strain evidence="6">G124</strain>
    </source>
</reference>
<evidence type="ECO:0000256" key="1">
    <source>
        <dbReference type="ARBA" id="ARBA00009437"/>
    </source>
</evidence>
<dbReference type="SUPFAM" id="SSF53850">
    <property type="entry name" value="Periplasmic binding protein-like II"/>
    <property type="match status" value="1"/>
</dbReference>
<evidence type="ECO:0000259" key="5">
    <source>
        <dbReference type="PROSITE" id="PS50931"/>
    </source>
</evidence>
<dbReference type="Gene3D" id="1.10.10.10">
    <property type="entry name" value="Winged helix-like DNA-binding domain superfamily/Winged helix DNA-binding domain"/>
    <property type="match status" value="1"/>
</dbReference>
<proteinExistence type="inferred from homology"/>
<dbReference type="Gene3D" id="3.40.190.290">
    <property type="match status" value="1"/>
</dbReference>
<keyword evidence="2" id="KW-0805">Transcription regulation</keyword>
<name>A0A9X1QLT5_9SPHN</name>
<dbReference type="SUPFAM" id="SSF46785">
    <property type="entry name" value="Winged helix' DNA-binding domain"/>
    <property type="match status" value="1"/>
</dbReference>
<gene>
    <name evidence="6" type="ORF">LVY65_01475</name>
</gene>